<dbReference type="GO" id="GO:0004000">
    <property type="term" value="F:adenosine deaminase activity"/>
    <property type="evidence" value="ECO:0007669"/>
    <property type="project" value="TreeGrafter"/>
</dbReference>
<dbReference type="GO" id="GO:0046103">
    <property type="term" value="P:inosine biosynthetic process"/>
    <property type="evidence" value="ECO:0007669"/>
    <property type="project" value="TreeGrafter"/>
</dbReference>
<evidence type="ECO:0000256" key="1">
    <source>
        <dbReference type="ARBA" id="ARBA00001947"/>
    </source>
</evidence>
<evidence type="ECO:0000256" key="6">
    <source>
        <dbReference type="ARBA" id="ARBA00023080"/>
    </source>
</evidence>
<proteinExistence type="inferred from homology"/>
<dbReference type="GO" id="GO:0009117">
    <property type="term" value="P:nucleotide metabolic process"/>
    <property type="evidence" value="ECO:0007669"/>
    <property type="project" value="UniProtKB-KW"/>
</dbReference>
<dbReference type="EMBL" id="JARJCW010000040">
    <property type="protein sequence ID" value="KAJ7206323.1"/>
    <property type="molecule type" value="Genomic_DNA"/>
</dbReference>
<sequence length="346" mass="38025">MAGHIAGPAAAALHSLTANQIAFIQTLSKAELHAHLNGCIPISELQQLASEYSRKSDKPSSDAVQQGIDKLQRGVVLDEINDFFGLFPAIYALTANPASLRRAARAVLSQFLDGARPQCAYLELRSTPRETPEMTRLEYVQTVLDEVERYPSGRAALIVSLDRRMSAEVFEECTRIACKLKADGRRVVGIDLCGDPMAGDMDTLAEYYSMAKRVGLGITLHIAETPANPAEETMRLLSYAPDRLGHATFLDVAARDAVRVNKMCVEICLSSNILCKTVPRLEDHHIRYYLQHDHPVAICTDDTLPFRTSLDAEYALLLAAAPLGLGLGEDEVRRIAEMGMRARFTA</sequence>
<comment type="caution">
    <text evidence="9">The sequence shown here is derived from an EMBL/GenBank/DDBJ whole genome shotgun (WGS) entry which is preliminary data.</text>
</comment>
<dbReference type="Pfam" id="PF00962">
    <property type="entry name" value="A_deaminase"/>
    <property type="match status" value="1"/>
</dbReference>
<organism evidence="9 10">
    <name type="scientific">Mycena pura</name>
    <dbReference type="NCBI Taxonomy" id="153505"/>
    <lineage>
        <taxon>Eukaryota</taxon>
        <taxon>Fungi</taxon>
        <taxon>Dikarya</taxon>
        <taxon>Basidiomycota</taxon>
        <taxon>Agaricomycotina</taxon>
        <taxon>Agaricomycetes</taxon>
        <taxon>Agaricomycetidae</taxon>
        <taxon>Agaricales</taxon>
        <taxon>Marasmiineae</taxon>
        <taxon>Mycenaceae</taxon>
        <taxon>Mycena</taxon>
    </lineage>
</organism>
<evidence type="ECO:0000313" key="9">
    <source>
        <dbReference type="EMBL" id="KAJ7206323.1"/>
    </source>
</evidence>
<dbReference type="InterPro" id="IPR032466">
    <property type="entry name" value="Metal_Hydrolase"/>
</dbReference>
<reference evidence="9" key="1">
    <citation type="submission" date="2023-03" db="EMBL/GenBank/DDBJ databases">
        <title>Massive genome expansion in bonnet fungi (Mycena s.s.) driven by repeated elements and novel gene families across ecological guilds.</title>
        <authorList>
            <consortium name="Lawrence Berkeley National Laboratory"/>
            <person name="Harder C.B."/>
            <person name="Miyauchi S."/>
            <person name="Viragh M."/>
            <person name="Kuo A."/>
            <person name="Thoen E."/>
            <person name="Andreopoulos B."/>
            <person name="Lu D."/>
            <person name="Skrede I."/>
            <person name="Drula E."/>
            <person name="Henrissat B."/>
            <person name="Morin E."/>
            <person name="Kohler A."/>
            <person name="Barry K."/>
            <person name="LaButti K."/>
            <person name="Morin E."/>
            <person name="Salamov A."/>
            <person name="Lipzen A."/>
            <person name="Mereny Z."/>
            <person name="Hegedus B."/>
            <person name="Baldrian P."/>
            <person name="Stursova M."/>
            <person name="Weitz H."/>
            <person name="Taylor A."/>
            <person name="Grigoriev I.V."/>
            <person name="Nagy L.G."/>
            <person name="Martin F."/>
            <person name="Kauserud H."/>
        </authorList>
    </citation>
    <scope>NUCLEOTIDE SEQUENCE</scope>
    <source>
        <strain evidence="9">9144</strain>
    </source>
</reference>
<evidence type="ECO:0000256" key="5">
    <source>
        <dbReference type="ARBA" id="ARBA00022833"/>
    </source>
</evidence>
<dbReference type="GO" id="GO:0046872">
    <property type="term" value="F:metal ion binding"/>
    <property type="evidence" value="ECO:0007669"/>
    <property type="project" value="UniProtKB-KW"/>
</dbReference>
<keyword evidence="5" id="KW-0862">Zinc</keyword>
<dbReference type="SUPFAM" id="SSF51556">
    <property type="entry name" value="Metallo-dependent hydrolases"/>
    <property type="match status" value="1"/>
</dbReference>
<evidence type="ECO:0000256" key="3">
    <source>
        <dbReference type="ARBA" id="ARBA00022723"/>
    </source>
</evidence>
<evidence type="ECO:0000256" key="7">
    <source>
        <dbReference type="ARBA" id="ARBA00048787"/>
    </source>
</evidence>
<evidence type="ECO:0000313" key="10">
    <source>
        <dbReference type="Proteomes" id="UP001219525"/>
    </source>
</evidence>
<protein>
    <submittedName>
        <fullName evidence="9">Metallo-dependent hydrolase</fullName>
    </submittedName>
</protein>
<keyword evidence="6" id="KW-0546">Nucleotide metabolism</keyword>
<keyword evidence="3" id="KW-0479">Metal-binding</keyword>
<dbReference type="InterPro" id="IPR006330">
    <property type="entry name" value="Ado/ade_deaminase"/>
</dbReference>
<dbReference type="InterPro" id="IPR001365">
    <property type="entry name" value="A_deaminase_dom"/>
</dbReference>
<dbReference type="Proteomes" id="UP001219525">
    <property type="component" value="Unassembled WGS sequence"/>
</dbReference>
<accession>A0AAD6YAU7</accession>
<gene>
    <name evidence="9" type="ORF">GGX14DRAFT_457574</name>
</gene>
<comment type="catalytic activity">
    <reaction evidence="7">
        <text>N(6)-methyl-AMP + H2O + H(+) = IMP + methylamine</text>
        <dbReference type="Rhea" id="RHEA:16001"/>
        <dbReference type="ChEBI" id="CHEBI:15377"/>
        <dbReference type="ChEBI" id="CHEBI:15378"/>
        <dbReference type="ChEBI" id="CHEBI:58053"/>
        <dbReference type="ChEBI" id="CHEBI:59338"/>
        <dbReference type="ChEBI" id="CHEBI:144842"/>
    </reaction>
    <physiologicalReaction direction="left-to-right" evidence="7">
        <dbReference type="Rhea" id="RHEA:16002"/>
    </physiologicalReaction>
</comment>
<feature type="domain" description="Adenosine deaminase" evidence="8">
    <location>
        <begin position="29"/>
        <end position="344"/>
    </location>
</feature>
<dbReference type="Gene3D" id="3.20.20.140">
    <property type="entry name" value="Metal-dependent hydrolases"/>
    <property type="match status" value="1"/>
</dbReference>
<dbReference type="PANTHER" id="PTHR11409">
    <property type="entry name" value="ADENOSINE DEAMINASE"/>
    <property type="match status" value="1"/>
</dbReference>
<keyword evidence="4 9" id="KW-0378">Hydrolase</keyword>
<evidence type="ECO:0000256" key="4">
    <source>
        <dbReference type="ARBA" id="ARBA00022801"/>
    </source>
</evidence>
<dbReference type="GO" id="GO:0006154">
    <property type="term" value="P:adenosine catabolic process"/>
    <property type="evidence" value="ECO:0007669"/>
    <property type="project" value="TreeGrafter"/>
</dbReference>
<dbReference type="AlphaFoldDB" id="A0AAD6YAU7"/>
<evidence type="ECO:0000256" key="2">
    <source>
        <dbReference type="ARBA" id="ARBA00006676"/>
    </source>
</evidence>
<comment type="similarity">
    <text evidence="2">Belongs to the metallo-dependent hydrolases superfamily. Adenosine and AMP deaminases family.</text>
</comment>
<evidence type="ECO:0000259" key="8">
    <source>
        <dbReference type="Pfam" id="PF00962"/>
    </source>
</evidence>
<dbReference type="PANTHER" id="PTHR11409:SF42">
    <property type="entry name" value="ADENOSINE DEAMINASE-LIKE PROTEIN"/>
    <property type="match status" value="1"/>
</dbReference>
<keyword evidence="10" id="KW-1185">Reference proteome</keyword>
<comment type="cofactor">
    <cofactor evidence="1">
        <name>Zn(2+)</name>
        <dbReference type="ChEBI" id="CHEBI:29105"/>
    </cofactor>
</comment>
<name>A0AAD6YAU7_9AGAR</name>